<gene>
    <name evidence="6" type="ORF">SARC_13275</name>
</gene>
<keyword evidence="7" id="KW-1185">Reference proteome</keyword>
<dbReference type="InterPro" id="IPR050113">
    <property type="entry name" value="Ub_conjugating_enzyme"/>
</dbReference>
<dbReference type="PROSITE" id="PS50127">
    <property type="entry name" value="UBC_2"/>
    <property type="match status" value="1"/>
</dbReference>
<dbReference type="InterPro" id="IPR016135">
    <property type="entry name" value="UBQ-conjugating_enzyme/RWD"/>
</dbReference>
<dbReference type="InterPro" id="IPR023313">
    <property type="entry name" value="UBQ-conjugating_AS"/>
</dbReference>
<evidence type="ECO:0000256" key="4">
    <source>
        <dbReference type="RuleBase" id="RU362109"/>
    </source>
</evidence>
<dbReference type="GeneID" id="25913779"/>
<dbReference type="GO" id="GO:0016740">
    <property type="term" value="F:transferase activity"/>
    <property type="evidence" value="ECO:0007669"/>
    <property type="project" value="UniProtKB-KW"/>
</dbReference>
<evidence type="ECO:0000256" key="3">
    <source>
        <dbReference type="PROSITE-ProRule" id="PRU10133"/>
    </source>
</evidence>
<keyword evidence="2 4" id="KW-0833">Ubl conjugation pathway</keyword>
<dbReference type="PROSITE" id="PS00183">
    <property type="entry name" value="UBC_1"/>
    <property type="match status" value="1"/>
</dbReference>
<keyword evidence="4" id="KW-0547">Nucleotide-binding</keyword>
<dbReference type="Gene3D" id="3.10.110.10">
    <property type="entry name" value="Ubiquitin Conjugating Enzyme"/>
    <property type="match status" value="1"/>
</dbReference>
<sequence>MKFTKQFRSFPFRSFPSYLCRRSRLQKELMQLMKCDEKKQLSAFPASDNIMQWVATIAGPEGTPYEGLSYKLSIQFPTDYPYSAPRVTFTSKCFHPNVSDNGEICLDILKENWSALYDVRTILLSIQSLLNEPNNNSPLNITAANMWQDQTRFTDAVISFYKSEK</sequence>
<reference evidence="6 7" key="1">
    <citation type="submission" date="2011-02" db="EMBL/GenBank/DDBJ databases">
        <title>The Genome Sequence of Sphaeroforma arctica JP610.</title>
        <authorList>
            <consortium name="The Broad Institute Genome Sequencing Platform"/>
            <person name="Russ C."/>
            <person name="Cuomo C."/>
            <person name="Young S.K."/>
            <person name="Zeng Q."/>
            <person name="Gargeya S."/>
            <person name="Alvarado L."/>
            <person name="Berlin A."/>
            <person name="Chapman S.B."/>
            <person name="Chen Z."/>
            <person name="Freedman E."/>
            <person name="Gellesch M."/>
            <person name="Goldberg J."/>
            <person name="Griggs A."/>
            <person name="Gujja S."/>
            <person name="Heilman E."/>
            <person name="Heiman D."/>
            <person name="Howarth C."/>
            <person name="Mehta T."/>
            <person name="Neiman D."/>
            <person name="Pearson M."/>
            <person name="Roberts A."/>
            <person name="Saif S."/>
            <person name="Shea T."/>
            <person name="Shenoy N."/>
            <person name="Sisk P."/>
            <person name="Stolte C."/>
            <person name="Sykes S."/>
            <person name="White J."/>
            <person name="Yandava C."/>
            <person name="Burger G."/>
            <person name="Gray M.W."/>
            <person name="Holland P.W.H."/>
            <person name="King N."/>
            <person name="Lang F.B.F."/>
            <person name="Roger A.J."/>
            <person name="Ruiz-Trillo I."/>
            <person name="Haas B."/>
            <person name="Nusbaum C."/>
            <person name="Birren B."/>
        </authorList>
    </citation>
    <scope>NUCLEOTIDE SEQUENCE [LARGE SCALE GENOMIC DNA]</scope>
    <source>
        <strain evidence="6 7">JP610</strain>
    </source>
</reference>
<dbReference type="Proteomes" id="UP000054560">
    <property type="component" value="Unassembled WGS sequence"/>
</dbReference>
<dbReference type="RefSeq" id="XP_014148074.1">
    <property type="nucleotide sequence ID" value="XM_014292599.1"/>
</dbReference>
<protein>
    <recommendedName>
        <fullName evidence="5">UBC core domain-containing protein</fullName>
    </recommendedName>
</protein>
<dbReference type="AlphaFoldDB" id="A0A0L0FBN6"/>
<keyword evidence="1" id="KW-0808">Transferase</keyword>
<evidence type="ECO:0000259" key="5">
    <source>
        <dbReference type="PROSITE" id="PS50127"/>
    </source>
</evidence>
<evidence type="ECO:0000313" key="6">
    <source>
        <dbReference type="EMBL" id="KNC74172.1"/>
    </source>
</evidence>
<evidence type="ECO:0000313" key="7">
    <source>
        <dbReference type="Proteomes" id="UP000054560"/>
    </source>
</evidence>
<dbReference type="InterPro" id="IPR000608">
    <property type="entry name" value="UBC"/>
</dbReference>
<dbReference type="EMBL" id="KQ244685">
    <property type="protein sequence ID" value="KNC74172.1"/>
    <property type="molecule type" value="Genomic_DNA"/>
</dbReference>
<proteinExistence type="inferred from homology"/>
<organism evidence="6 7">
    <name type="scientific">Sphaeroforma arctica JP610</name>
    <dbReference type="NCBI Taxonomy" id="667725"/>
    <lineage>
        <taxon>Eukaryota</taxon>
        <taxon>Ichthyosporea</taxon>
        <taxon>Ichthyophonida</taxon>
        <taxon>Sphaeroforma</taxon>
    </lineage>
</organism>
<dbReference type="SUPFAM" id="SSF54495">
    <property type="entry name" value="UBC-like"/>
    <property type="match status" value="1"/>
</dbReference>
<evidence type="ECO:0000256" key="1">
    <source>
        <dbReference type="ARBA" id="ARBA00022679"/>
    </source>
</evidence>
<feature type="domain" description="UBC core" evidence="5">
    <location>
        <begin position="20"/>
        <end position="165"/>
    </location>
</feature>
<dbReference type="PANTHER" id="PTHR24067">
    <property type="entry name" value="UBIQUITIN-CONJUGATING ENZYME E2"/>
    <property type="match status" value="1"/>
</dbReference>
<dbReference type="Pfam" id="PF00179">
    <property type="entry name" value="UQ_con"/>
    <property type="match status" value="1"/>
</dbReference>
<evidence type="ECO:0000256" key="2">
    <source>
        <dbReference type="ARBA" id="ARBA00022786"/>
    </source>
</evidence>
<dbReference type="OrthoDB" id="10253686at2759"/>
<feature type="active site" description="Glycyl thioester intermediate" evidence="3">
    <location>
        <position position="105"/>
    </location>
</feature>
<dbReference type="STRING" id="667725.A0A0L0FBN6"/>
<comment type="similarity">
    <text evidence="4">Belongs to the ubiquitin-conjugating enzyme family.</text>
</comment>
<dbReference type="CDD" id="cd23791">
    <property type="entry name" value="UBCc_UBE2C"/>
    <property type="match status" value="1"/>
</dbReference>
<keyword evidence="4" id="KW-0067">ATP-binding</keyword>
<name>A0A0L0FBN6_9EUKA</name>
<dbReference type="SMART" id="SM00212">
    <property type="entry name" value="UBCc"/>
    <property type="match status" value="1"/>
</dbReference>
<accession>A0A0L0FBN6</accession>
<dbReference type="GO" id="GO:0005524">
    <property type="term" value="F:ATP binding"/>
    <property type="evidence" value="ECO:0007669"/>
    <property type="project" value="UniProtKB-UniRule"/>
</dbReference>
<dbReference type="eggNOG" id="KOG0421">
    <property type="taxonomic scope" value="Eukaryota"/>
</dbReference>